<comment type="similarity">
    <text evidence="6">Belongs to the TPP enzyme family. MenD subfamily.</text>
</comment>
<dbReference type="Gene3D" id="3.40.50.1220">
    <property type="entry name" value="TPP-binding domain"/>
    <property type="match status" value="1"/>
</dbReference>
<reference evidence="8 9" key="1">
    <citation type="submission" date="2020-07" db="EMBL/GenBank/DDBJ databases">
        <title>Sequencing the genomes of 1000 actinobacteria strains.</title>
        <authorList>
            <person name="Klenk H.-P."/>
        </authorList>
    </citation>
    <scope>NUCLEOTIDE SEQUENCE [LARGE SCALE GENOMIC DNA]</scope>
    <source>
        <strain evidence="8 9">DSM 24552</strain>
    </source>
</reference>
<comment type="cofactor">
    <cofactor evidence="6">
        <name>thiamine diphosphate</name>
        <dbReference type="ChEBI" id="CHEBI:58937"/>
    </cofactor>
    <text evidence="6">Binds 1 thiamine pyrophosphate per subunit.</text>
</comment>
<organism evidence="8 9">
    <name type="scientific">Nocardioides perillae</name>
    <dbReference type="NCBI Taxonomy" id="1119534"/>
    <lineage>
        <taxon>Bacteria</taxon>
        <taxon>Bacillati</taxon>
        <taxon>Actinomycetota</taxon>
        <taxon>Actinomycetes</taxon>
        <taxon>Propionibacteriales</taxon>
        <taxon>Nocardioidaceae</taxon>
        <taxon>Nocardioides</taxon>
    </lineage>
</organism>
<sequence>MTTTPTGHPGGAPDATGLARAVVQALLDAGVRELVLSPGSRNAPLSFAAWAADRAGALRLHTRVDERTAAFLALGLTRGGSRAAVVCTSGTAVANLHPAVLEAAHSGVPLVVVSADRPARLSGTGANQTTEQVGLFGPLVATTDLADPAGVAAAEPGLATAHAPVHWNVRLDEPLVPNLPSDSEAGLLSWEPRPAPDAPRMAWAGGQDDEGAVAVVPAGPRTVVVAGDDAGPPARQLAERAGWPLLAEPSSGARTGDNAVRTYRLLLGTALGGAVERVVVLGHPTLSRPVARLLARDDVEVWSVPAVGVWARRPFPVEHHLTTARVTCAEEPGSAPGASPWLDAWRAADRELGARFDRLLAREPGLTAYAVAAAVARALPPGGLLVVGASNPVRDLDLVVPRYAVGDRRKVVANRGLAGIDGTVSTAVGAALGRAHGTRNLALMGDVTFLHDAGGLVLGPDEPRPDVTLVVVNDDGGSIFHTLEQGAPAHAAAFERLFATPHGVDFGALCAATRTPHLRVSSLPELEQALASPNGGVEVVEARVGRVAPATGPAGSGGAGRRDLDARIRALVDDLGPITVP</sequence>
<comment type="catalytic activity">
    <reaction evidence="6">
        <text>isochorismate + 2-oxoglutarate + H(+) = 5-enolpyruvoyl-6-hydroxy-2-succinyl-cyclohex-3-ene-1-carboxylate + CO2</text>
        <dbReference type="Rhea" id="RHEA:25593"/>
        <dbReference type="ChEBI" id="CHEBI:15378"/>
        <dbReference type="ChEBI" id="CHEBI:16526"/>
        <dbReference type="ChEBI" id="CHEBI:16810"/>
        <dbReference type="ChEBI" id="CHEBI:29780"/>
        <dbReference type="ChEBI" id="CHEBI:58818"/>
        <dbReference type="EC" id="2.2.1.9"/>
    </reaction>
</comment>
<evidence type="ECO:0000256" key="4">
    <source>
        <dbReference type="ARBA" id="ARBA00023052"/>
    </source>
</evidence>
<dbReference type="RefSeq" id="WP_179516534.1">
    <property type="nucleotide sequence ID" value="NZ_JACCAC010000001.1"/>
</dbReference>
<keyword evidence="6" id="KW-0474">Menaquinone biosynthesis</keyword>
<evidence type="ECO:0000256" key="2">
    <source>
        <dbReference type="ARBA" id="ARBA00022723"/>
    </source>
</evidence>
<dbReference type="InterPro" id="IPR012001">
    <property type="entry name" value="Thiamin_PyroP_enz_TPP-bd_dom"/>
</dbReference>
<dbReference type="Proteomes" id="UP000544110">
    <property type="component" value="Unassembled WGS sequence"/>
</dbReference>
<accession>A0A7Y9RQX4</accession>
<evidence type="ECO:0000313" key="9">
    <source>
        <dbReference type="Proteomes" id="UP000544110"/>
    </source>
</evidence>
<dbReference type="GO" id="GO:0030145">
    <property type="term" value="F:manganese ion binding"/>
    <property type="evidence" value="ECO:0007669"/>
    <property type="project" value="UniProtKB-UniRule"/>
</dbReference>
<dbReference type="UniPathway" id="UPA01057">
    <property type="reaction ID" value="UER00164"/>
</dbReference>
<dbReference type="InterPro" id="IPR029061">
    <property type="entry name" value="THDP-binding"/>
</dbReference>
<dbReference type="Gene3D" id="3.40.50.970">
    <property type="match status" value="2"/>
</dbReference>
<comment type="caution">
    <text evidence="8">The sequence shown here is derived from an EMBL/GenBank/DDBJ whole genome shotgun (WGS) entry which is preliminary data.</text>
</comment>
<keyword evidence="5 6" id="KW-0464">Manganese</keyword>
<evidence type="ECO:0000259" key="7">
    <source>
        <dbReference type="Pfam" id="PF02776"/>
    </source>
</evidence>
<evidence type="ECO:0000256" key="5">
    <source>
        <dbReference type="ARBA" id="ARBA00023211"/>
    </source>
</evidence>
<evidence type="ECO:0000256" key="3">
    <source>
        <dbReference type="ARBA" id="ARBA00022842"/>
    </source>
</evidence>
<comment type="pathway">
    <text evidence="6">Quinol/quinone metabolism; 1,4-dihydroxy-2-naphthoate biosynthesis; 1,4-dihydroxy-2-naphthoate from chorismate: step 2/7.</text>
</comment>
<keyword evidence="2 6" id="KW-0479">Metal-binding</keyword>
<dbReference type="GO" id="GO:0009234">
    <property type="term" value="P:menaquinone biosynthetic process"/>
    <property type="evidence" value="ECO:0007669"/>
    <property type="project" value="UniProtKB-UniRule"/>
</dbReference>
<dbReference type="EC" id="2.2.1.9" evidence="6"/>
<feature type="domain" description="Thiamine pyrophosphate enzyme N-terminal TPP-binding" evidence="7">
    <location>
        <begin position="18"/>
        <end position="132"/>
    </location>
</feature>
<comment type="pathway">
    <text evidence="6">Quinol/quinone metabolism; menaquinone biosynthesis.</text>
</comment>
<dbReference type="Pfam" id="PF02776">
    <property type="entry name" value="TPP_enzyme_N"/>
    <property type="match status" value="1"/>
</dbReference>
<keyword evidence="3 6" id="KW-0460">Magnesium</keyword>
<dbReference type="PANTHER" id="PTHR42916">
    <property type="entry name" value="2-SUCCINYL-5-ENOLPYRUVYL-6-HYDROXY-3-CYCLOHEXENE-1-CARBOXYLATE SYNTHASE"/>
    <property type="match status" value="1"/>
</dbReference>
<evidence type="ECO:0000256" key="1">
    <source>
        <dbReference type="ARBA" id="ARBA00022679"/>
    </source>
</evidence>
<comment type="function">
    <text evidence="6">Catalyzes the thiamine diphosphate-dependent decarboxylation of 2-oxoglutarate and the subsequent addition of the resulting succinic semialdehyde-thiamine pyrophosphate anion to isochorismate to yield 2-succinyl-5-enolpyruvyl-6-hydroxy-3-cyclohexene-1-carboxylate (SEPHCHC).</text>
</comment>
<gene>
    <name evidence="6" type="primary">menD</name>
    <name evidence="8" type="ORF">BJ989_000068</name>
</gene>
<comment type="cofactor">
    <cofactor evidence="6">
        <name>Mg(2+)</name>
        <dbReference type="ChEBI" id="CHEBI:18420"/>
    </cofactor>
    <cofactor evidence="6">
        <name>Mn(2+)</name>
        <dbReference type="ChEBI" id="CHEBI:29035"/>
    </cofactor>
</comment>
<keyword evidence="1 6" id="KW-0808">Transferase</keyword>
<evidence type="ECO:0000313" key="8">
    <source>
        <dbReference type="EMBL" id="NYG53764.1"/>
    </source>
</evidence>
<dbReference type="EMBL" id="JACCAC010000001">
    <property type="protein sequence ID" value="NYG53764.1"/>
    <property type="molecule type" value="Genomic_DNA"/>
</dbReference>
<keyword evidence="9" id="KW-1185">Reference proteome</keyword>
<dbReference type="GO" id="GO:0030976">
    <property type="term" value="F:thiamine pyrophosphate binding"/>
    <property type="evidence" value="ECO:0007669"/>
    <property type="project" value="UniProtKB-UniRule"/>
</dbReference>
<dbReference type="GO" id="GO:0000287">
    <property type="term" value="F:magnesium ion binding"/>
    <property type="evidence" value="ECO:0007669"/>
    <property type="project" value="UniProtKB-UniRule"/>
</dbReference>
<comment type="subunit">
    <text evidence="6">Homodimer.</text>
</comment>
<dbReference type="HAMAP" id="MF_01659">
    <property type="entry name" value="MenD"/>
    <property type="match status" value="1"/>
</dbReference>
<dbReference type="GO" id="GO:0070204">
    <property type="term" value="F:2-succinyl-5-enolpyruvyl-6-hydroxy-3-cyclohexene-1-carboxylic-acid synthase activity"/>
    <property type="evidence" value="ECO:0007669"/>
    <property type="project" value="UniProtKB-UniRule"/>
</dbReference>
<evidence type="ECO:0000256" key="6">
    <source>
        <dbReference type="HAMAP-Rule" id="MF_01659"/>
    </source>
</evidence>
<dbReference type="SUPFAM" id="SSF52518">
    <property type="entry name" value="Thiamin diphosphate-binding fold (THDP-binding)"/>
    <property type="match status" value="2"/>
</dbReference>
<proteinExistence type="inferred from homology"/>
<dbReference type="CDD" id="cd02009">
    <property type="entry name" value="TPP_SHCHC_synthase"/>
    <property type="match status" value="1"/>
</dbReference>
<protein>
    <recommendedName>
        <fullName evidence="6">2-succinyl-5-enolpyruvyl-6-hydroxy-3-cyclohexene-1-carboxylate synthase</fullName>
        <shortName evidence="6">SEPHCHC synthase</shortName>
        <ecNumber evidence="6">2.2.1.9</ecNumber>
    </recommendedName>
    <alternativeName>
        <fullName evidence="6">Menaquinone biosynthesis protein MenD</fullName>
    </alternativeName>
</protein>
<keyword evidence="4 6" id="KW-0786">Thiamine pyrophosphate</keyword>
<dbReference type="InterPro" id="IPR004433">
    <property type="entry name" value="MenaQ_synth_MenD"/>
</dbReference>
<name>A0A7Y9RQX4_9ACTN</name>
<dbReference type="PIRSF" id="PIRSF004983">
    <property type="entry name" value="MenD"/>
    <property type="match status" value="1"/>
</dbReference>
<dbReference type="PANTHER" id="PTHR42916:SF1">
    <property type="entry name" value="PROTEIN PHYLLO, CHLOROPLASTIC"/>
    <property type="match status" value="1"/>
</dbReference>
<dbReference type="NCBIfam" id="TIGR00173">
    <property type="entry name" value="menD"/>
    <property type="match status" value="1"/>
</dbReference>
<dbReference type="AlphaFoldDB" id="A0A7Y9RQX4"/>
<dbReference type="UniPathway" id="UPA00079"/>